<evidence type="ECO:0000256" key="10">
    <source>
        <dbReference type="ARBA" id="ARBA00050776"/>
    </source>
</evidence>
<keyword evidence="4" id="KW-0808">Transferase</keyword>
<dbReference type="Gene3D" id="3.40.640.10">
    <property type="entry name" value="Type I PLP-dependent aspartate aminotransferase-like (Major domain)"/>
    <property type="match status" value="1"/>
</dbReference>
<evidence type="ECO:0000256" key="11">
    <source>
        <dbReference type="RuleBase" id="RU004504"/>
    </source>
</evidence>
<dbReference type="AlphaFoldDB" id="A0A1M7L2Y3"/>
<dbReference type="RefSeq" id="WP_073093393.1">
    <property type="nucleotide sequence ID" value="NZ_FRCY01000003.1"/>
</dbReference>
<evidence type="ECO:0000256" key="3">
    <source>
        <dbReference type="ARBA" id="ARBA00012239"/>
    </source>
</evidence>
<dbReference type="GO" id="GO:0031071">
    <property type="term" value="F:cysteine desulfurase activity"/>
    <property type="evidence" value="ECO:0007669"/>
    <property type="project" value="UniProtKB-EC"/>
</dbReference>
<dbReference type="EMBL" id="FRCY01000003">
    <property type="protein sequence ID" value="SHM72062.1"/>
    <property type="molecule type" value="Genomic_DNA"/>
</dbReference>
<evidence type="ECO:0000256" key="5">
    <source>
        <dbReference type="ARBA" id="ARBA00022714"/>
    </source>
</evidence>
<dbReference type="GO" id="GO:0051537">
    <property type="term" value="F:2 iron, 2 sulfur cluster binding"/>
    <property type="evidence" value="ECO:0007669"/>
    <property type="project" value="UniProtKB-KW"/>
</dbReference>
<evidence type="ECO:0000256" key="7">
    <source>
        <dbReference type="ARBA" id="ARBA00022898"/>
    </source>
</evidence>
<dbReference type="EC" id="2.8.1.7" evidence="3"/>
<reference evidence="13 14" key="1">
    <citation type="submission" date="2016-11" db="EMBL/GenBank/DDBJ databases">
        <authorList>
            <person name="Jaros S."/>
            <person name="Januszkiewicz K."/>
            <person name="Wedrychowicz H."/>
        </authorList>
    </citation>
    <scope>NUCLEOTIDE SEQUENCE [LARGE SCALE GENOMIC DNA]</scope>
    <source>
        <strain evidence="13 14">CGMCC 1.6102</strain>
    </source>
</reference>
<keyword evidence="14" id="KW-1185">Reference proteome</keyword>
<evidence type="ECO:0000313" key="14">
    <source>
        <dbReference type="Proteomes" id="UP000184513"/>
    </source>
</evidence>
<keyword evidence="7" id="KW-0663">Pyridoxal phosphate</keyword>
<dbReference type="Proteomes" id="UP000184513">
    <property type="component" value="Unassembled WGS sequence"/>
</dbReference>
<keyword evidence="5" id="KW-0001">2Fe-2S</keyword>
<feature type="domain" description="Aminotransferase class V" evidence="12">
    <location>
        <begin position="6"/>
        <end position="369"/>
    </location>
</feature>
<comment type="cofactor">
    <cofactor evidence="1 11">
        <name>pyridoxal 5'-phosphate</name>
        <dbReference type="ChEBI" id="CHEBI:597326"/>
    </cofactor>
</comment>
<dbReference type="Gene3D" id="3.90.1150.10">
    <property type="entry name" value="Aspartate Aminotransferase, domain 1"/>
    <property type="match status" value="1"/>
</dbReference>
<evidence type="ECO:0000256" key="9">
    <source>
        <dbReference type="ARBA" id="ARBA00023014"/>
    </source>
</evidence>
<comment type="similarity">
    <text evidence="2">Belongs to the class-V pyridoxal-phosphate-dependent aminotransferase family. NifS/IscS subfamily.</text>
</comment>
<protein>
    <recommendedName>
        <fullName evidence="3">cysteine desulfurase</fullName>
        <ecNumber evidence="3">2.8.1.7</ecNumber>
    </recommendedName>
</protein>
<sequence>MIPYPIYLDHNATTPCHPAVLEEMMPYFAQHFGNASSSNHPYGWIAEEAVEMAREKVAELIGAEAKEIIFTSGATEANNLAIRGAALSLQEKGNHLITLETEHSAVLDTMKALSRQGFEVSYLPVNSDGSVSRGILERSFRKTTILFAAMHANNETGLLLPLREMAEIAEEKGALFFTDGVQAVGKIPVDVRESGVDLMSLSAHKMYGPKGVGALFLRKSAPYIALEPQITGGGQETGRRSGTLNVPGIVGLGKAAEIAHQEMQQDAARLSELRDQLEEGLLSIPGARMNGSKAYRLPHVSNISFGGLPGREFLLRVNKSLAVSSGAACSSVTDKPSHVLTAMGLDADTAMATLRFSLGKSTTKKEIEQAIACVREVHQSLVHA</sequence>
<dbReference type="SUPFAM" id="SSF53383">
    <property type="entry name" value="PLP-dependent transferases"/>
    <property type="match status" value="1"/>
</dbReference>
<comment type="catalytic activity">
    <reaction evidence="10">
        <text>(sulfur carrier)-H + L-cysteine = (sulfur carrier)-SH + L-alanine</text>
        <dbReference type="Rhea" id="RHEA:43892"/>
        <dbReference type="Rhea" id="RHEA-COMP:14737"/>
        <dbReference type="Rhea" id="RHEA-COMP:14739"/>
        <dbReference type="ChEBI" id="CHEBI:29917"/>
        <dbReference type="ChEBI" id="CHEBI:35235"/>
        <dbReference type="ChEBI" id="CHEBI:57972"/>
        <dbReference type="ChEBI" id="CHEBI:64428"/>
        <dbReference type="EC" id="2.8.1.7"/>
    </reaction>
</comment>
<gene>
    <name evidence="13" type="ORF">SAMN04488057_10376</name>
</gene>
<evidence type="ECO:0000256" key="4">
    <source>
        <dbReference type="ARBA" id="ARBA00022679"/>
    </source>
</evidence>
<dbReference type="InterPro" id="IPR015421">
    <property type="entry name" value="PyrdxlP-dep_Trfase_major"/>
</dbReference>
<evidence type="ECO:0000256" key="1">
    <source>
        <dbReference type="ARBA" id="ARBA00001933"/>
    </source>
</evidence>
<proteinExistence type="inferred from homology"/>
<dbReference type="InterPro" id="IPR016454">
    <property type="entry name" value="Cysteine_dSase"/>
</dbReference>
<dbReference type="PROSITE" id="PS00595">
    <property type="entry name" value="AA_TRANSFER_CLASS_5"/>
    <property type="match status" value="1"/>
</dbReference>
<dbReference type="InterPro" id="IPR000192">
    <property type="entry name" value="Aminotrans_V_dom"/>
</dbReference>
<dbReference type="InterPro" id="IPR020578">
    <property type="entry name" value="Aminotrans_V_PyrdxlP_BS"/>
</dbReference>
<dbReference type="FunFam" id="3.40.640.10:FF:000003">
    <property type="entry name" value="Cysteine desulfurase IscS"/>
    <property type="match status" value="1"/>
</dbReference>
<keyword evidence="8" id="KW-0408">Iron</keyword>
<dbReference type="PANTHER" id="PTHR11601">
    <property type="entry name" value="CYSTEINE DESULFURYLASE FAMILY MEMBER"/>
    <property type="match status" value="1"/>
</dbReference>
<evidence type="ECO:0000256" key="8">
    <source>
        <dbReference type="ARBA" id="ARBA00023004"/>
    </source>
</evidence>
<keyword evidence="9" id="KW-0411">Iron-sulfur</keyword>
<accession>A0A1M7L2Y3</accession>
<dbReference type="GO" id="GO:0046872">
    <property type="term" value="F:metal ion binding"/>
    <property type="evidence" value="ECO:0007669"/>
    <property type="project" value="UniProtKB-KW"/>
</dbReference>
<dbReference type="PIRSF" id="PIRSF005572">
    <property type="entry name" value="NifS"/>
    <property type="match status" value="1"/>
</dbReference>
<organism evidence="13 14">
    <name type="scientific">Cyclobacterium lianum</name>
    <dbReference type="NCBI Taxonomy" id="388280"/>
    <lineage>
        <taxon>Bacteria</taxon>
        <taxon>Pseudomonadati</taxon>
        <taxon>Bacteroidota</taxon>
        <taxon>Cytophagia</taxon>
        <taxon>Cytophagales</taxon>
        <taxon>Cyclobacteriaceae</taxon>
        <taxon>Cyclobacterium</taxon>
    </lineage>
</organism>
<dbReference type="InterPro" id="IPR015424">
    <property type="entry name" value="PyrdxlP-dep_Trfase"/>
</dbReference>
<keyword evidence="6" id="KW-0479">Metal-binding</keyword>
<evidence type="ECO:0000259" key="12">
    <source>
        <dbReference type="Pfam" id="PF00266"/>
    </source>
</evidence>
<evidence type="ECO:0000313" key="13">
    <source>
        <dbReference type="EMBL" id="SHM72062.1"/>
    </source>
</evidence>
<dbReference type="PANTHER" id="PTHR11601:SF34">
    <property type="entry name" value="CYSTEINE DESULFURASE"/>
    <property type="match status" value="1"/>
</dbReference>
<evidence type="ECO:0000256" key="6">
    <source>
        <dbReference type="ARBA" id="ARBA00022723"/>
    </source>
</evidence>
<dbReference type="InterPro" id="IPR015422">
    <property type="entry name" value="PyrdxlP-dep_Trfase_small"/>
</dbReference>
<name>A0A1M7L2Y3_9BACT</name>
<dbReference type="Pfam" id="PF00266">
    <property type="entry name" value="Aminotran_5"/>
    <property type="match status" value="1"/>
</dbReference>
<evidence type="ECO:0000256" key="2">
    <source>
        <dbReference type="ARBA" id="ARBA00006490"/>
    </source>
</evidence>
<dbReference type="STRING" id="388280.SAMN04488057_10376"/>